<feature type="region of interest" description="Disordered" evidence="1">
    <location>
        <begin position="1"/>
        <end position="26"/>
    </location>
</feature>
<name>A0ABD3N010_9STRA</name>
<evidence type="ECO:0000256" key="1">
    <source>
        <dbReference type="SAM" id="MobiDB-lite"/>
    </source>
</evidence>
<feature type="compositionally biased region" description="Polar residues" evidence="1">
    <location>
        <begin position="214"/>
        <end position="223"/>
    </location>
</feature>
<dbReference type="EMBL" id="JALLBG020000075">
    <property type="protein sequence ID" value="KAL3767541.1"/>
    <property type="molecule type" value="Genomic_DNA"/>
</dbReference>
<gene>
    <name evidence="2" type="ORF">ACHAWU_000204</name>
</gene>
<feature type="compositionally biased region" description="Polar residues" evidence="1">
    <location>
        <begin position="97"/>
        <end position="108"/>
    </location>
</feature>
<keyword evidence="3" id="KW-1185">Reference proteome</keyword>
<dbReference type="AlphaFoldDB" id="A0ABD3N010"/>
<feature type="region of interest" description="Disordered" evidence="1">
    <location>
        <begin position="214"/>
        <end position="237"/>
    </location>
</feature>
<evidence type="ECO:0000313" key="3">
    <source>
        <dbReference type="Proteomes" id="UP001530293"/>
    </source>
</evidence>
<proteinExistence type="predicted"/>
<accession>A0ABD3N010</accession>
<feature type="region of interest" description="Disordered" evidence="1">
    <location>
        <begin position="74"/>
        <end position="124"/>
    </location>
</feature>
<comment type="caution">
    <text evidence="2">The sequence shown here is derived from an EMBL/GenBank/DDBJ whole genome shotgun (WGS) entry which is preliminary data.</text>
</comment>
<sequence>MSALRPSFKPLPASSQSTKSSSSSSSSSFFHEVFKKYDASSSSGILSPACGSTSVTPITPITPLTTPRTPLQILLGRNNNHGVGGPFRRSSLRGYHHSQSSSSATNLSDEYDNNNHNDDDYDDDDQYREKQRLALQIIANFLNTAESTLNDITERESSGQQVLGPGIVRVCHDLADEIEGVAKELQKEHTRAARHLAHVMSDHELNLIEEGGENTTATNNIDNNGGVRKEEEGNSNNHSEVVTITANNEMTLTHSATTTALPRSSDSVASFQSQEEFISTLSTTHTLLIDTAAALRAITQQEAQELGEVALDVARMFVWSLGIVHSNMIQMTMMPPNEYSNPHQTHPALPILSQHEKERQEQLGIVALPKKSALAAAAAAGLPTSSAATTTTPKQSRVTWYNENTKSHNGPVIEILGEEEKKEGSPQKITSTEFRYSPQLSPIPSSPGASTVTTSNNSIIISSSPVGGVGGHCERVRVLWPPLLPAVTEVGKVCATNAKEHPLPAIAIGLTCGPAAIVTAAIAGPPLLVADWAIQTSYDALSEHTPVIENVEKGAASALQVARLAILCSKLVIKQGLTVGERQIERRGGAGKICSDVVSGAVDMAMHPVETACMAWDGLFWVGGAVRDAVGFVKDTVSGGDLQMDIH</sequence>
<organism evidence="2 3">
    <name type="scientific">Discostella pseudostelligera</name>
    <dbReference type="NCBI Taxonomy" id="259834"/>
    <lineage>
        <taxon>Eukaryota</taxon>
        <taxon>Sar</taxon>
        <taxon>Stramenopiles</taxon>
        <taxon>Ochrophyta</taxon>
        <taxon>Bacillariophyta</taxon>
        <taxon>Coscinodiscophyceae</taxon>
        <taxon>Thalassiosirophycidae</taxon>
        <taxon>Stephanodiscales</taxon>
        <taxon>Stephanodiscaceae</taxon>
        <taxon>Discostella</taxon>
    </lineage>
</organism>
<reference evidence="2 3" key="1">
    <citation type="submission" date="2024-10" db="EMBL/GenBank/DDBJ databases">
        <title>Updated reference genomes for cyclostephanoid diatoms.</title>
        <authorList>
            <person name="Roberts W.R."/>
            <person name="Alverson A.J."/>
        </authorList>
    </citation>
    <scope>NUCLEOTIDE SEQUENCE [LARGE SCALE GENOMIC DNA]</scope>
    <source>
        <strain evidence="2 3">AJA232-27</strain>
    </source>
</reference>
<dbReference type="Proteomes" id="UP001530293">
    <property type="component" value="Unassembled WGS sequence"/>
</dbReference>
<feature type="compositionally biased region" description="Low complexity" evidence="1">
    <location>
        <begin position="14"/>
        <end position="26"/>
    </location>
</feature>
<protein>
    <submittedName>
        <fullName evidence="2">Uncharacterized protein</fullName>
    </submittedName>
</protein>
<evidence type="ECO:0000313" key="2">
    <source>
        <dbReference type="EMBL" id="KAL3767541.1"/>
    </source>
</evidence>